<dbReference type="Gene3D" id="3.40.50.1010">
    <property type="entry name" value="5'-nuclease"/>
    <property type="match status" value="1"/>
</dbReference>
<dbReference type="OrthoDB" id="90145at2157"/>
<protein>
    <submittedName>
        <fullName evidence="2">DNA-binding protein</fullName>
    </submittedName>
</protein>
<dbReference type="AlphaFoldDB" id="A0A2Z2M8Y4"/>
<dbReference type="InterPro" id="IPR029060">
    <property type="entry name" value="PIN-like_dom_sf"/>
</dbReference>
<evidence type="ECO:0000313" key="2">
    <source>
        <dbReference type="EMBL" id="ASJ00364.1"/>
    </source>
</evidence>
<dbReference type="RefSeq" id="WP_088884703.1">
    <property type="nucleotide sequence ID" value="NZ_CP014855.1"/>
</dbReference>
<dbReference type="Pfam" id="PF01850">
    <property type="entry name" value="PIN"/>
    <property type="match status" value="1"/>
</dbReference>
<dbReference type="PANTHER" id="PTHR39664">
    <property type="match status" value="1"/>
</dbReference>
<feature type="domain" description="PIN" evidence="1">
    <location>
        <begin position="1"/>
        <end position="122"/>
    </location>
</feature>
<dbReference type="GO" id="GO:0003677">
    <property type="term" value="F:DNA binding"/>
    <property type="evidence" value="ECO:0007669"/>
    <property type="project" value="UniProtKB-KW"/>
</dbReference>
<dbReference type="EMBL" id="CP014855">
    <property type="protein sequence ID" value="ASJ00364.1"/>
    <property type="molecule type" value="Genomic_DNA"/>
</dbReference>
<evidence type="ECO:0000259" key="1">
    <source>
        <dbReference type="SMART" id="SM00670"/>
    </source>
</evidence>
<sequence>MHGVIDTNVLIYDTFEDTEFHSEAENMLESLDRWYVPTIVMQEYVWFFKNNGFSAKDALESLKGYMDDPRFRGLSESPKTIENALNLLVREKISLSRFNDVVVLLHALEKGTLVTFDRKLRSLAKRKGIKVLPEKF</sequence>
<reference evidence="2 3" key="1">
    <citation type="submission" date="2016-03" db="EMBL/GenBank/DDBJ databases">
        <title>Complete genome sequence of Thermococcus gorgonarius.</title>
        <authorList>
            <person name="Oger P.M."/>
        </authorList>
    </citation>
    <scope>NUCLEOTIDE SEQUENCE [LARGE SCALE GENOMIC DNA]</scope>
    <source>
        <strain evidence="2 3">W-12</strain>
    </source>
</reference>
<gene>
    <name evidence="2" type="ORF">A3K92_02140</name>
</gene>
<evidence type="ECO:0000313" key="3">
    <source>
        <dbReference type="Proteomes" id="UP000250134"/>
    </source>
</evidence>
<dbReference type="KEGG" id="tgg:A3K92_02140"/>
<dbReference type="SMART" id="SM00670">
    <property type="entry name" value="PINc"/>
    <property type="match status" value="1"/>
</dbReference>
<organism evidence="2 3">
    <name type="scientific">Thermococcus gorgonarius</name>
    <dbReference type="NCBI Taxonomy" id="71997"/>
    <lineage>
        <taxon>Archaea</taxon>
        <taxon>Methanobacteriati</taxon>
        <taxon>Methanobacteriota</taxon>
        <taxon>Thermococci</taxon>
        <taxon>Thermococcales</taxon>
        <taxon>Thermococcaceae</taxon>
        <taxon>Thermococcus</taxon>
    </lineage>
</organism>
<dbReference type="CDD" id="cd18684">
    <property type="entry name" value="PIN_VapC-like"/>
    <property type="match status" value="1"/>
</dbReference>
<dbReference type="SUPFAM" id="SSF88723">
    <property type="entry name" value="PIN domain-like"/>
    <property type="match status" value="1"/>
</dbReference>
<keyword evidence="2" id="KW-0238">DNA-binding</keyword>
<dbReference type="Proteomes" id="UP000250134">
    <property type="component" value="Chromosome"/>
</dbReference>
<dbReference type="GeneID" id="33331310"/>
<accession>A0A2Z2M8Y4</accession>
<dbReference type="InterPro" id="IPR002716">
    <property type="entry name" value="PIN_dom"/>
</dbReference>
<dbReference type="PANTHER" id="PTHR39664:SF2">
    <property type="entry name" value="NUCLEIC ACID-BINDING PROTEIN, CONTAINING PIN DOMAIN-RELATED"/>
    <property type="match status" value="1"/>
</dbReference>
<name>A0A2Z2M8Y4_THEGO</name>
<keyword evidence="3" id="KW-1185">Reference proteome</keyword>
<proteinExistence type="predicted"/>